<comment type="caution">
    <text evidence="10">The sequence shown here is derived from an EMBL/GenBank/DDBJ whole genome shotgun (WGS) entry which is preliminary data.</text>
</comment>
<evidence type="ECO:0000256" key="8">
    <source>
        <dbReference type="SAM" id="MobiDB-lite"/>
    </source>
</evidence>
<dbReference type="AlphaFoldDB" id="A0AAV1LGE7"/>
<accession>A0AAV1LGE7</accession>
<organism evidence="10 11">
    <name type="scientific">Parnassius mnemosyne</name>
    <name type="common">clouded apollo</name>
    <dbReference type="NCBI Taxonomy" id="213953"/>
    <lineage>
        <taxon>Eukaryota</taxon>
        <taxon>Metazoa</taxon>
        <taxon>Ecdysozoa</taxon>
        <taxon>Arthropoda</taxon>
        <taxon>Hexapoda</taxon>
        <taxon>Insecta</taxon>
        <taxon>Pterygota</taxon>
        <taxon>Neoptera</taxon>
        <taxon>Endopterygota</taxon>
        <taxon>Lepidoptera</taxon>
        <taxon>Glossata</taxon>
        <taxon>Ditrysia</taxon>
        <taxon>Papilionoidea</taxon>
        <taxon>Papilionidae</taxon>
        <taxon>Parnassiinae</taxon>
        <taxon>Parnassini</taxon>
        <taxon>Parnassius</taxon>
        <taxon>Driopa</taxon>
    </lineage>
</organism>
<dbReference type="EMBL" id="CAVLGL010000088">
    <property type="protein sequence ID" value="CAK1593137.1"/>
    <property type="molecule type" value="Genomic_DNA"/>
</dbReference>
<evidence type="ECO:0000313" key="10">
    <source>
        <dbReference type="EMBL" id="CAK1593137.1"/>
    </source>
</evidence>
<comment type="similarity">
    <text evidence="5">Belongs to the CFAP263 family.</text>
</comment>
<proteinExistence type="inferred from homology"/>
<comment type="subcellular location">
    <subcellularLocation>
        <location evidence="1">Cell projection</location>
        <location evidence="1">Cilium</location>
    </subcellularLocation>
</comment>
<dbReference type="GO" id="GO:0060271">
    <property type="term" value="P:cilium assembly"/>
    <property type="evidence" value="ECO:0007669"/>
    <property type="project" value="TreeGrafter"/>
</dbReference>
<evidence type="ECO:0000256" key="4">
    <source>
        <dbReference type="ARBA" id="ARBA00023273"/>
    </source>
</evidence>
<dbReference type="Pfam" id="PF13870">
    <property type="entry name" value="CCDC113_CCDC96_CC"/>
    <property type="match status" value="1"/>
</dbReference>
<keyword evidence="4" id="KW-0966">Cell projection</keyword>
<keyword evidence="3 7" id="KW-0175">Coiled coil</keyword>
<dbReference type="Proteomes" id="UP001314205">
    <property type="component" value="Unassembled WGS sequence"/>
</dbReference>
<dbReference type="PANTHER" id="PTHR15654:SF2">
    <property type="entry name" value="COILED-COIL DOMAIN-CONTAINING PROTEIN 113"/>
    <property type="match status" value="1"/>
</dbReference>
<feature type="domain" description="CCDC113/CCDC96 coiled-coil" evidence="9">
    <location>
        <begin position="228"/>
        <end position="395"/>
    </location>
</feature>
<evidence type="ECO:0000256" key="5">
    <source>
        <dbReference type="ARBA" id="ARBA00044506"/>
    </source>
</evidence>
<reference evidence="10 11" key="1">
    <citation type="submission" date="2023-11" db="EMBL/GenBank/DDBJ databases">
        <authorList>
            <person name="Hedman E."/>
            <person name="Englund M."/>
            <person name="Stromberg M."/>
            <person name="Nyberg Akerstrom W."/>
            <person name="Nylinder S."/>
            <person name="Jareborg N."/>
            <person name="Kallberg Y."/>
            <person name="Kronander E."/>
        </authorList>
    </citation>
    <scope>NUCLEOTIDE SEQUENCE [LARGE SCALE GENOMIC DNA]</scope>
</reference>
<keyword evidence="2" id="KW-0970">Cilium biogenesis/degradation</keyword>
<dbReference type="GO" id="GO:0005930">
    <property type="term" value="C:axoneme"/>
    <property type="evidence" value="ECO:0007669"/>
    <property type="project" value="TreeGrafter"/>
</dbReference>
<name>A0AAV1LGE7_9NEOP</name>
<dbReference type="PANTHER" id="PTHR15654">
    <property type="entry name" value="COILED-COIL DOMAIN-CONTAINING PROTEIN 113-RELATED"/>
    <property type="match status" value="1"/>
</dbReference>
<dbReference type="InterPro" id="IPR051885">
    <property type="entry name" value="CC_CF"/>
</dbReference>
<evidence type="ECO:0000256" key="1">
    <source>
        <dbReference type="ARBA" id="ARBA00004138"/>
    </source>
</evidence>
<evidence type="ECO:0000313" key="11">
    <source>
        <dbReference type="Proteomes" id="UP001314205"/>
    </source>
</evidence>
<evidence type="ECO:0000256" key="7">
    <source>
        <dbReference type="SAM" id="Coils"/>
    </source>
</evidence>
<evidence type="ECO:0000256" key="6">
    <source>
        <dbReference type="ARBA" id="ARBA00044798"/>
    </source>
</evidence>
<feature type="coiled-coil region" evidence="7">
    <location>
        <begin position="161"/>
        <end position="199"/>
    </location>
</feature>
<evidence type="ECO:0000259" key="9">
    <source>
        <dbReference type="Pfam" id="PF13870"/>
    </source>
</evidence>
<protein>
    <recommendedName>
        <fullName evidence="6">Cilia- and flagella-associated protein 263</fullName>
    </recommendedName>
</protein>
<feature type="region of interest" description="Disordered" evidence="8">
    <location>
        <begin position="1"/>
        <end position="23"/>
    </location>
</feature>
<gene>
    <name evidence="10" type="ORF">PARMNEM_LOCUS12970</name>
</gene>
<evidence type="ECO:0000256" key="2">
    <source>
        <dbReference type="ARBA" id="ARBA00022794"/>
    </source>
</evidence>
<keyword evidence="11" id="KW-1185">Reference proteome</keyword>
<evidence type="ECO:0000256" key="3">
    <source>
        <dbReference type="ARBA" id="ARBA00023054"/>
    </source>
</evidence>
<dbReference type="GO" id="GO:0036064">
    <property type="term" value="C:ciliary basal body"/>
    <property type="evidence" value="ECO:0007669"/>
    <property type="project" value="TreeGrafter"/>
</dbReference>
<dbReference type="InterPro" id="IPR025254">
    <property type="entry name" value="CCDC113/CCDC96_CC"/>
</dbReference>
<sequence>MLLSQSNVNRSFTSQPSRSMSQITNDVEELTDEELLKQVNDLKHQIRILTLENEIFERTMTRLDPTLLNGIQQALEFASKLRRSSSINISSFVKSQTSKVFFDSLTSPSRMLASPSRVSSKRAESSARIGGTVTFGTVPQINVLERSELVSIEMEILVTNLEKMRKKAAKQQALLKAQLEEIEVRVNDIQKANETFNQQVIVEGWDRIAQRIPAEIWIKYMNEWVKIADSKISKLRLRTSTLNTQYSKLKGQIKVKAELSESLRPVDFEKINIENNECLAIIENKLQQLAELKKMTGDANLTLTIHKKALMEQDIYLNQILDNVRNKQKQTQNLHKETEIIQVQAKSLEERLEGIKKLRMAYEVPDIMDYVCVKAEVTDLKRSVKLLQNRLHLLQIALSSHNKKLKINVFE</sequence>